<dbReference type="EMBL" id="JASJQH010008636">
    <property type="protein sequence ID" value="KAK9687563.1"/>
    <property type="molecule type" value="Genomic_DNA"/>
</dbReference>
<gene>
    <name evidence="2" type="ORF">K7432_014743</name>
</gene>
<proteinExistence type="predicted"/>
<dbReference type="Proteomes" id="UP001479436">
    <property type="component" value="Unassembled WGS sequence"/>
</dbReference>
<accession>A0ABR2VP30</accession>
<sequence length="112" mass="12957">MQQNTWESFFGSDYGYYSLSHSMSRSVTRQSSRTHEENQERAYIAASHRGDRPLEGRLKSAHKASEIHKRRTGKSLKITEEDVLNEEMYAEVSEDEAYTKTNETHSKIPEVS</sequence>
<evidence type="ECO:0000313" key="2">
    <source>
        <dbReference type="EMBL" id="KAK9687563.1"/>
    </source>
</evidence>
<keyword evidence="3" id="KW-1185">Reference proteome</keyword>
<name>A0ABR2VP30_9FUNG</name>
<protein>
    <submittedName>
        <fullName evidence="2">Uncharacterized protein</fullName>
    </submittedName>
</protein>
<evidence type="ECO:0000313" key="3">
    <source>
        <dbReference type="Proteomes" id="UP001479436"/>
    </source>
</evidence>
<organism evidence="2 3">
    <name type="scientific">Basidiobolus ranarum</name>
    <dbReference type="NCBI Taxonomy" id="34480"/>
    <lineage>
        <taxon>Eukaryota</taxon>
        <taxon>Fungi</taxon>
        <taxon>Fungi incertae sedis</taxon>
        <taxon>Zoopagomycota</taxon>
        <taxon>Entomophthoromycotina</taxon>
        <taxon>Basidiobolomycetes</taxon>
        <taxon>Basidiobolales</taxon>
        <taxon>Basidiobolaceae</taxon>
        <taxon>Basidiobolus</taxon>
    </lineage>
</organism>
<comment type="caution">
    <text evidence="2">The sequence shown here is derived from an EMBL/GenBank/DDBJ whole genome shotgun (WGS) entry which is preliminary data.</text>
</comment>
<evidence type="ECO:0000256" key="1">
    <source>
        <dbReference type="SAM" id="MobiDB-lite"/>
    </source>
</evidence>
<feature type="compositionally biased region" description="Polar residues" evidence="1">
    <location>
        <begin position="21"/>
        <end position="31"/>
    </location>
</feature>
<reference evidence="2 3" key="1">
    <citation type="submission" date="2023-04" db="EMBL/GenBank/DDBJ databases">
        <title>Genome of Basidiobolus ranarum AG-B5.</title>
        <authorList>
            <person name="Stajich J.E."/>
            <person name="Carter-House D."/>
            <person name="Gryganskyi A."/>
        </authorList>
    </citation>
    <scope>NUCLEOTIDE SEQUENCE [LARGE SCALE GENOMIC DNA]</scope>
    <source>
        <strain evidence="2 3">AG-B5</strain>
    </source>
</reference>
<feature type="region of interest" description="Disordered" evidence="1">
    <location>
        <begin position="21"/>
        <end position="73"/>
    </location>
</feature>
<feature type="compositionally biased region" description="Basic and acidic residues" evidence="1">
    <location>
        <begin position="48"/>
        <end position="67"/>
    </location>
</feature>